<evidence type="ECO:0000256" key="12">
    <source>
        <dbReference type="HAMAP-Rule" id="MF_03215"/>
    </source>
</evidence>
<keyword evidence="10 12" id="KW-0630">Potassium</keyword>
<dbReference type="InterPro" id="IPR002173">
    <property type="entry name" value="Carboh/pur_kinase_PfkB_CS"/>
</dbReference>
<dbReference type="PANTHER" id="PTHR10584:SF166">
    <property type="entry name" value="RIBOKINASE"/>
    <property type="match status" value="1"/>
</dbReference>
<feature type="binding site" evidence="12">
    <location>
        <position position="158"/>
    </location>
    <ligand>
        <name>substrate</name>
    </ligand>
</feature>
<evidence type="ECO:0000256" key="3">
    <source>
        <dbReference type="ARBA" id="ARBA00016943"/>
    </source>
</evidence>
<accession>A0A6G1GLB0</accession>
<comment type="caution">
    <text evidence="12">Lacks conserved residue(s) required for the propagation of feature annotation.</text>
</comment>
<reference evidence="14" key="1">
    <citation type="journal article" date="2020" name="Stud. Mycol.">
        <title>101 Dothideomycetes genomes: a test case for predicting lifestyles and emergence of pathogens.</title>
        <authorList>
            <person name="Haridas S."/>
            <person name="Albert R."/>
            <person name="Binder M."/>
            <person name="Bloem J."/>
            <person name="Labutti K."/>
            <person name="Salamov A."/>
            <person name="Andreopoulos B."/>
            <person name="Baker S."/>
            <person name="Barry K."/>
            <person name="Bills G."/>
            <person name="Bluhm B."/>
            <person name="Cannon C."/>
            <person name="Castanera R."/>
            <person name="Culley D."/>
            <person name="Daum C."/>
            <person name="Ezra D."/>
            <person name="Gonzalez J."/>
            <person name="Henrissat B."/>
            <person name="Kuo A."/>
            <person name="Liang C."/>
            <person name="Lipzen A."/>
            <person name="Lutzoni F."/>
            <person name="Magnuson J."/>
            <person name="Mondo S."/>
            <person name="Nolan M."/>
            <person name="Ohm R."/>
            <person name="Pangilinan J."/>
            <person name="Park H.-J."/>
            <person name="Ramirez L."/>
            <person name="Alfaro M."/>
            <person name="Sun H."/>
            <person name="Tritt A."/>
            <person name="Yoshinaga Y."/>
            <person name="Zwiers L.-H."/>
            <person name="Turgeon B."/>
            <person name="Goodwin S."/>
            <person name="Spatafora J."/>
            <person name="Crous P."/>
            <person name="Grigoriev I."/>
        </authorList>
    </citation>
    <scope>NUCLEOTIDE SEQUENCE</scope>
    <source>
        <strain evidence="14">CBS 113979</strain>
    </source>
</reference>
<comment type="activity regulation">
    <text evidence="12">Activated by a monovalent cation that binds near, but not in, the active site. The most likely occupant of the site in vivo is potassium. Ion binding induces a conformational change that may alter substrate affinity.</text>
</comment>
<dbReference type="PRINTS" id="PR00990">
    <property type="entry name" value="RIBOKINASE"/>
</dbReference>
<keyword evidence="7 12" id="KW-0418">Kinase</keyword>
<comment type="similarity">
    <text evidence="1">Belongs to the carbohydrate kinase pfkB family.</text>
</comment>
<evidence type="ECO:0000256" key="10">
    <source>
        <dbReference type="ARBA" id="ARBA00022958"/>
    </source>
</evidence>
<evidence type="ECO:0000313" key="14">
    <source>
        <dbReference type="EMBL" id="KAF1981743.1"/>
    </source>
</evidence>
<keyword evidence="8 12" id="KW-0067">ATP-binding</keyword>
<comment type="subunit">
    <text evidence="12">Homodimer.</text>
</comment>
<feature type="binding site" evidence="12">
    <location>
        <begin position="14"/>
        <end position="16"/>
    </location>
    <ligand>
        <name>substrate</name>
    </ligand>
</feature>
<dbReference type="HAMAP" id="MF_01987">
    <property type="entry name" value="Ribokinase"/>
    <property type="match status" value="1"/>
</dbReference>
<proteinExistence type="inferred from homology"/>
<keyword evidence="6 12" id="KW-0547">Nucleotide-binding</keyword>
<feature type="binding site" evidence="12">
    <location>
        <position position="279"/>
    </location>
    <ligand>
        <name>substrate</name>
    </ligand>
</feature>
<dbReference type="OrthoDB" id="415590at2759"/>
<dbReference type="InterPro" id="IPR002139">
    <property type="entry name" value="Ribo/fructo_kinase"/>
</dbReference>
<dbReference type="GO" id="GO:0005634">
    <property type="term" value="C:nucleus"/>
    <property type="evidence" value="ECO:0007669"/>
    <property type="project" value="UniProtKB-SubCell"/>
</dbReference>
<feature type="domain" description="Carbohydrate kinase PfkB" evidence="13">
    <location>
        <begin position="7"/>
        <end position="340"/>
    </location>
</feature>
<dbReference type="EC" id="2.7.1.15" evidence="2 12"/>
<comment type="function">
    <text evidence="12">Catalyzes the phosphorylation of ribose at O-5 in a reaction requiring ATP and magnesium. The resulting D-ribose-5-phosphate can then be used either for sythesis of nucleotides, histidine, and tryptophan, or as a component of the pentose phosphate pathway.</text>
</comment>
<gene>
    <name evidence="14" type="ORF">K402DRAFT_425159</name>
</gene>
<keyword evidence="12" id="KW-0539">Nucleus</keyword>
<dbReference type="GO" id="GO:0019303">
    <property type="term" value="P:D-ribose catabolic process"/>
    <property type="evidence" value="ECO:0007669"/>
    <property type="project" value="UniProtKB-UniRule"/>
</dbReference>
<dbReference type="InterPro" id="IPR011611">
    <property type="entry name" value="PfkB_dom"/>
</dbReference>
<keyword evidence="5 12" id="KW-0479">Metal-binding</keyword>
<dbReference type="GO" id="GO:0004747">
    <property type="term" value="F:ribokinase activity"/>
    <property type="evidence" value="ECO:0007669"/>
    <property type="project" value="UniProtKB-UniRule"/>
</dbReference>
<dbReference type="EMBL" id="ML977194">
    <property type="protein sequence ID" value="KAF1981743.1"/>
    <property type="molecule type" value="Genomic_DNA"/>
</dbReference>
<keyword evidence="11 12" id="KW-0119">Carbohydrate metabolism</keyword>
<feature type="binding site" evidence="12">
    <location>
        <begin position="240"/>
        <end position="245"/>
    </location>
    <ligand>
        <name>ATP</name>
        <dbReference type="ChEBI" id="CHEBI:30616"/>
    </ligand>
</feature>
<keyword evidence="12" id="KW-0963">Cytoplasm</keyword>
<name>A0A6G1GLB0_9PEZI</name>
<dbReference type="AlphaFoldDB" id="A0A6G1GLB0"/>
<dbReference type="InterPro" id="IPR029056">
    <property type="entry name" value="Ribokinase-like"/>
</dbReference>
<feature type="binding site" evidence="12">
    <location>
        <position position="273"/>
    </location>
    <ligand>
        <name>K(+)</name>
        <dbReference type="ChEBI" id="CHEBI:29103"/>
    </ligand>
</feature>
<dbReference type="GO" id="GO:0005524">
    <property type="term" value="F:ATP binding"/>
    <property type="evidence" value="ECO:0007669"/>
    <property type="project" value="UniProtKB-UniRule"/>
</dbReference>
<evidence type="ECO:0000256" key="8">
    <source>
        <dbReference type="ARBA" id="ARBA00022840"/>
    </source>
</evidence>
<feature type="binding site" evidence="12">
    <location>
        <begin position="278"/>
        <end position="279"/>
    </location>
    <ligand>
        <name>ATP</name>
        <dbReference type="ChEBI" id="CHEBI:30616"/>
    </ligand>
</feature>
<evidence type="ECO:0000256" key="4">
    <source>
        <dbReference type="ARBA" id="ARBA00022679"/>
    </source>
</evidence>
<evidence type="ECO:0000313" key="15">
    <source>
        <dbReference type="Proteomes" id="UP000800041"/>
    </source>
</evidence>
<evidence type="ECO:0000256" key="7">
    <source>
        <dbReference type="ARBA" id="ARBA00022777"/>
    </source>
</evidence>
<evidence type="ECO:0000256" key="9">
    <source>
        <dbReference type="ARBA" id="ARBA00022842"/>
    </source>
</evidence>
<evidence type="ECO:0000256" key="11">
    <source>
        <dbReference type="ARBA" id="ARBA00023277"/>
    </source>
</evidence>
<comment type="pathway">
    <text evidence="12">Carbohydrate metabolism; D-ribose degradation; D-ribose 5-phosphate from beta-D-ribopyranose: step 2/2.</text>
</comment>
<dbReference type="Pfam" id="PF00294">
    <property type="entry name" value="PfkB"/>
    <property type="match status" value="1"/>
</dbReference>
<feature type="binding site" evidence="12">
    <location>
        <position position="202"/>
    </location>
    <ligand>
        <name>ATP</name>
        <dbReference type="ChEBI" id="CHEBI:30616"/>
    </ligand>
</feature>
<feature type="binding site" evidence="12">
    <location>
        <position position="333"/>
    </location>
    <ligand>
        <name>K(+)</name>
        <dbReference type="ChEBI" id="CHEBI:29103"/>
    </ligand>
</feature>
<evidence type="ECO:0000256" key="2">
    <source>
        <dbReference type="ARBA" id="ARBA00012035"/>
    </source>
</evidence>
<dbReference type="InterPro" id="IPR011877">
    <property type="entry name" value="Ribokinase"/>
</dbReference>
<evidence type="ECO:0000256" key="6">
    <source>
        <dbReference type="ARBA" id="ARBA00022741"/>
    </source>
</evidence>
<feature type="binding site" evidence="12">
    <location>
        <position position="328"/>
    </location>
    <ligand>
        <name>K(+)</name>
        <dbReference type="ChEBI" id="CHEBI:29103"/>
    </ligand>
</feature>
<dbReference type="PANTHER" id="PTHR10584">
    <property type="entry name" value="SUGAR KINASE"/>
    <property type="match status" value="1"/>
</dbReference>
<keyword evidence="15" id="KW-1185">Reference proteome</keyword>
<protein>
    <recommendedName>
        <fullName evidence="3 12">Ribokinase</fullName>
        <shortName evidence="12">RK</shortName>
        <ecNumber evidence="2 12">2.7.1.15</ecNumber>
    </recommendedName>
</protein>
<dbReference type="Proteomes" id="UP000800041">
    <property type="component" value="Unassembled WGS sequence"/>
</dbReference>
<feature type="binding site" evidence="12">
    <location>
        <position position="331"/>
    </location>
    <ligand>
        <name>K(+)</name>
        <dbReference type="ChEBI" id="CHEBI:29103"/>
    </ligand>
</feature>
<comment type="similarity">
    <text evidence="12">Belongs to the carbohydrate kinase PfkB family. Ribokinase subfamily.</text>
</comment>
<dbReference type="GO" id="GO:0046872">
    <property type="term" value="F:metal ion binding"/>
    <property type="evidence" value="ECO:0007669"/>
    <property type="project" value="UniProtKB-KW"/>
</dbReference>
<feature type="binding site" evidence="12">
    <location>
        <position position="337"/>
    </location>
    <ligand>
        <name>K(+)</name>
        <dbReference type="ChEBI" id="CHEBI:29103"/>
    </ligand>
</feature>
<comment type="catalytic activity">
    <reaction evidence="12">
        <text>D-ribose + ATP = D-ribose 5-phosphate + ADP + H(+)</text>
        <dbReference type="Rhea" id="RHEA:13697"/>
        <dbReference type="ChEBI" id="CHEBI:15378"/>
        <dbReference type="ChEBI" id="CHEBI:30616"/>
        <dbReference type="ChEBI" id="CHEBI:47013"/>
        <dbReference type="ChEBI" id="CHEBI:78346"/>
        <dbReference type="ChEBI" id="CHEBI:456216"/>
        <dbReference type="EC" id="2.7.1.15"/>
    </reaction>
</comment>
<keyword evidence="4 12" id="KW-0808">Transferase</keyword>
<dbReference type="PROSITE" id="PS00584">
    <property type="entry name" value="PFKB_KINASES_2"/>
    <property type="match status" value="1"/>
</dbReference>
<comment type="cofactor">
    <cofactor evidence="12">
        <name>Mg(2+)</name>
        <dbReference type="ChEBI" id="CHEBI:18420"/>
    </cofactor>
    <text evidence="12">Requires a divalent cation, most likely magnesium in vivo, as an electrophilic catalyst to aid phosphoryl group transfer. It is the chelate of the metal and the nucleotide that is the actual substrate.</text>
</comment>
<feature type="active site" description="Proton acceptor" evidence="12">
    <location>
        <position position="279"/>
    </location>
</feature>
<dbReference type="Gene3D" id="3.40.1190.20">
    <property type="match status" value="1"/>
</dbReference>
<evidence type="ECO:0000259" key="13">
    <source>
        <dbReference type="Pfam" id="PF00294"/>
    </source>
</evidence>
<feature type="binding site" evidence="12">
    <location>
        <position position="275"/>
    </location>
    <ligand>
        <name>K(+)</name>
        <dbReference type="ChEBI" id="CHEBI:29103"/>
    </ligand>
</feature>
<dbReference type="UniPathway" id="UPA00916">
    <property type="reaction ID" value="UER00889"/>
</dbReference>
<dbReference type="CDD" id="cd01174">
    <property type="entry name" value="ribokinase"/>
    <property type="match status" value="1"/>
</dbReference>
<comment type="subcellular location">
    <subcellularLocation>
        <location evidence="12">Cytoplasm</location>
    </subcellularLocation>
    <subcellularLocation>
        <location evidence="12">Nucleus</location>
    </subcellularLocation>
</comment>
<dbReference type="GO" id="GO:0005737">
    <property type="term" value="C:cytoplasm"/>
    <property type="evidence" value="ECO:0007669"/>
    <property type="project" value="UniProtKB-SubCell"/>
</dbReference>
<evidence type="ECO:0000256" key="5">
    <source>
        <dbReference type="ARBA" id="ARBA00022723"/>
    </source>
</evidence>
<organism evidence="14 15">
    <name type="scientific">Aulographum hederae CBS 113979</name>
    <dbReference type="NCBI Taxonomy" id="1176131"/>
    <lineage>
        <taxon>Eukaryota</taxon>
        <taxon>Fungi</taxon>
        <taxon>Dikarya</taxon>
        <taxon>Ascomycota</taxon>
        <taxon>Pezizomycotina</taxon>
        <taxon>Dothideomycetes</taxon>
        <taxon>Pleosporomycetidae</taxon>
        <taxon>Aulographales</taxon>
        <taxon>Aulographaceae</taxon>
    </lineage>
</organism>
<sequence>MPGKPVVTIIGSLNVDLVSRTPRMPSAGETITASSFDIGFGGKGANQAVAAARLSRSRDHSNATVDVKMMGVLGDDAFSDGFMESLQKDGLDTSEIRKIEGKTGTAVIIVEEDSGENRILISPGANGTIGPSNAFLEPDSTASTNLKSPVDVAVFQLEIPFEAVKQQIVTARRSGATVILNPAPAVPLPGEMLADVDHLIMNESEAAILSGYEKEVKSDEDLNTVAAFFLDKKVEVVIITLGGEGCFYHTTQRVTNGQKDGVRIPPRKTKVVDTTAAGDTFVGAYAVMVAEFALERRIELAKEHGEKETPQQLIEEAIRFAVRASSRTVEKEGAQSSIPWLDEVPE</sequence>
<keyword evidence="9 12" id="KW-0460">Magnesium</keyword>
<evidence type="ECO:0000256" key="1">
    <source>
        <dbReference type="ARBA" id="ARBA00005380"/>
    </source>
</evidence>
<dbReference type="SUPFAM" id="SSF53613">
    <property type="entry name" value="Ribokinase-like"/>
    <property type="match status" value="1"/>
</dbReference>
<feature type="binding site" evidence="12">
    <location>
        <begin position="42"/>
        <end position="46"/>
    </location>
    <ligand>
        <name>substrate</name>
    </ligand>
</feature>